<name>A0A7D9I1Q8_PARCT</name>
<protein>
    <submittedName>
        <fullName evidence="2">Uncharacterized protein</fullName>
    </submittedName>
</protein>
<evidence type="ECO:0000313" key="3">
    <source>
        <dbReference type="Proteomes" id="UP001152795"/>
    </source>
</evidence>
<dbReference type="PANTHER" id="PTHR31751">
    <property type="entry name" value="SI:CH211-108C17.2-RELATED-RELATED"/>
    <property type="match status" value="1"/>
</dbReference>
<comment type="caution">
    <text evidence="2">The sequence shown here is derived from an EMBL/GenBank/DDBJ whole genome shotgun (WGS) entry which is preliminary data.</text>
</comment>
<organism evidence="2 3">
    <name type="scientific">Paramuricea clavata</name>
    <name type="common">Red gorgonian</name>
    <name type="synonym">Violescent sea-whip</name>
    <dbReference type="NCBI Taxonomy" id="317549"/>
    <lineage>
        <taxon>Eukaryota</taxon>
        <taxon>Metazoa</taxon>
        <taxon>Cnidaria</taxon>
        <taxon>Anthozoa</taxon>
        <taxon>Octocorallia</taxon>
        <taxon>Malacalcyonacea</taxon>
        <taxon>Plexauridae</taxon>
        <taxon>Paramuricea</taxon>
    </lineage>
</organism>
<feature type="region of interest" description="Disordered" evidence="1">
    <location>
        <begin position="106"/>
        <end position="126"/>
    </location>
</feature>
<feature type="non-terminal residue" evidence="2">
    <location>
        <position position="1"/>
    </location>
</feature>
<reference evidence="2" key="1">
    <citation type="submission" date="2020-04" db="EMBL/GenBank/DDBJ databases">
        <authorList>
            <person name="Alioto T."/>
            <person name="Alioto T."/>
            <person name="Gomez Garrido J."/>
        </authorList>
    </citation>
    <scope>NUCLEOTIDE SEQUENCE</scope>
    <source>
        <strain evidence="2">A484AB</strain>
    </source>
</reference>
<dbReference type="Gene3D" id="1.10.150.20">
    <property type="entry name" value="5' to 3' exonuclease, C-terminal subdomain"/>
    <property type="match status" value="1"/>
</dbReference>
<evidence type="ECO:0000256" key="1">
    <source>
        <dbReference type="SAM" id="MobiDB-lite"/>
    </source>
</evidence>
<accession>A0A7D9I1Q8</accession>
<dbReference type="Proteomes" id="UP001152795">
    <property type="component" value="Unassembled WGS sequence"/>
</dbReference>
<dbReference type="OrthoDB" id="10068559at2759"/>
<gene>
    <name evidence="2" type="ORF">PACLA_8A035009</name>
</gene>
<evidence type="ECO:0000313" key="2">
    <source>
        <dbReference type="EMBL" id="CAB3995400.1"/>
    </source>
</evidence>
<dbReference type="AlphaFoldDB" id="A0A7D9I1Q8"/>
<sequence length="290" mass="32661">MGVLLLNIGWPGCYLSYKQMVWVSQGNLVEMAKILTHLKLTKEKFTDMCIAAGCDYIENIRGYIGCVSESSELSSDDEANEVLGCKNGYDSENDYESENDLVYENESPYDTEDDSQSQSSTEFDINSDSEEHYKRVFATDNNLRSEPKFIVFFTQLFLNFVPIAKQKILMLSQPLIPGTRLRAGNFLLSFAIIVAGASATKILRVLQHMGVARISLSTFFSHQREKLFPAILLHWKKYQSCMIEQLKSSGKQLVIAGDGRHDSMGHSAKYCAYSVFCCTVPNIIDFSIVQ</sequence>
<dbReference type="EMBL" id="CACRXK020002658">
    <property type="protein sequence ID" value="CAB3995400.1"/>
    <property type="molecule type" value="Genomic_DNA"/>
</dbReference>
<feature type="compositionally biased region" description="Acidic residues" evidence="1">
    <location>
        <begin position="106"/>
        <end position="115"/>
    </location>
</feature>
<proteinExistence type="predicted"/>
<keyword evidence="3" id="KW-1185">Reference proteome</keyword>